<protein>
    <submittedName>
        <fullName evidence="2">Uncharacterized protein</fullName>
    </submittedName>
</protein>
<evidence type="ECO:0000313" key="2">
    <source>
        <dbReference type="EMBL" id="MBS9476595.1"/>
    </source>
</evidence>
<dbReference type="RefSeq" id="WP_213754419.1">
    <property type="nucleotide sequence ID" value="NZ_JAHCQH010000014.1"/>
</dbReference>
<name>A0ABS5R4J5_9HYPH</name>
<evidence type="ECO:0000256" key="1">
    <source>
        <dbReference type="SAM" id="SignalP"/>
    </source>
</evidence>
<sequence length="98" mass="9600">MSILKRAPLACAATAAGLVLFLAAGSVAMADKAAGDACAASLNADGQAIYAGVGSASGDLRTAITNTTRSLAMSGKIDRGNARTNAEAAGKCLELARS</sequence>
<evidence type="ECO:0000313" key="3">
    <source>
        <dbReference type="Proteomes" id="UP001166585"/>
    </source>
</evidence>
<keyword evidence="1" id="KW-0732">Signal</keyword>
<dbReference type="EMBL" id="JAHCQH010000014">
    <property type="protein sequence ID" value="MBS9476595.1"/>
    <property type="molecule type" value="Genomic_DNA"/>
</dbReference>
<accession>A0ABS5R4J5</accession>
<dbReference type="Proteomes" id="UP001166585">
    <property type="component" value="Unassembled WGS sequence"/>
</dbReference>
<keyword evidence="3" id="KW-1185">Reference proteome</keyword>
<feature type="signal peptide" evidence="1">
    <location>
        <begin position="1"/>
        <end position="30"/>
    </location>
</feature>
<organism evidence="2 3">
    <name type="scientific">Ancylobacter radicis</name>
    <dbReference type="NCBI Taxonomy" id="2836179"/>
    <lineage>
        <taxon>Bacteria</taxon>
        <taxon>Pseudomonadati</taxon>
        <taxon>Pseudomonadota</taxon>
        <taxon>Alphaproteobacteria</taxon>
        <taxon>Hyphomicrobiales</taxon>
        <taxon>Xanthobacteraceae</taxon>
        <taxon>Ancylobacter</taxon>
    </lineage>
</organism>
<comment type="caution">
    <text evidence="2">The sequence shown here is derived from an EMBL/GenBank/DDBJ whole genome shotgun (WGS) entry which is preliminary data.</text>
</comment>
<reference evidence="2" key="1">
    <citation type="submission" date="2021-05" db="EMBL/GenBank/DDBJ databases">
        <authorList>
            <person name="Sun Q."/>
            <person name="Inoue M."/>
        </authorList>
    </citation>
    <scope>NUCLEOTIDE SEQUENCE</scope>
    <source>
        <strain evidence="2">VKM B-3255</strain>
    </source>
</reference>
<gene>
    <name evidence="2" type="ORF">KIP89_05705</name>
</gene>
<feature type="chain" id="PRO_5045954094" evidence="1">
    <location>
        <begin position="31"/>
        <end position="98"/>
    </location>
</feature>
<proteinExistence type="predicted"/>